<feature type="domain" description="C2H2-type" evidence="11">
    <location>
        <begin position="409"/>
        <end position="438"/>
    </location>
</feature>
<keyword evidence="5" id="KW-0862">Zinc</keyword>
<evidence type="ECO:0000256" key="7">
    <source>
        <dbReference type="ARBA" id="ARBA00023125"/>
    </source>
</evidence>
<dbReference type="AlphaFoldDB" id="A0AAR5PLP7"/>
<dbReference type="PANTHER" id="PTHR24376:SF243">
    <property type="entry name" value="C2H2-TYPE DOMAIN-CONTAINING PROTEIN"/>
    <property type="match status" value="1"/>
</dbReference>
<dbReference type="InterPro" id="IPR036236">
    <property type="entry name" value="Znf_C2H2_sf"/>
</dbReference>
<evidence type="ECO:0000256" key="10">
    <source>
        <dbReference type="PROSITE-ProRule" id="PRU00042"/>
    </source>
</evidence>
<proteinExistence type="predicted"/>
<evidence type="ECO:0000256" key="8">
    <source>
        <dbReference type="ARBA" id="ARBA00023163"/>
    </source>
</evidence>
<dbReference type="EnsemblMetazoa" id="XM_019906137.1">
    <property type="protein sequence ID" value="XP_019761696.1"/>
    <property type="gene ID" value="LOC109538760"/>
</dbReference>
<keyword evidence="6" id="KW-0805">Transcription regulation</keyword>
<organism evidence="12 13">
    <name type="scientific">Dendroctonus ponderosae</name>
    <name type="common">Mountain pine beetle</name>
    <dbReference type="NCBI Taxonomy" id="77166"/>
    <lineage>
        <taxon>Eukaryota</taxon>
        <taxon>Metazoa</taxon>
        <taxon>Ecdysozoa</taxon>
        <taxon>Arthropoda</taxon>
        <taxon>Hexapoda</taxon>
        <taxon>Insecta</taxon>
        <taxon>Pterygota</taxon>
        <taxon>Neoptera</taxon>
        <taxon>Endopterygota</taxon>
        <taxon>Coleoptera</taxon>
        <taxon>Polyphaga</taxon>
        <taxon>Cucujiformia</taxon>
        <taxon>Curculionidae</taxon>
        <taxon>Scolytinae</taxon>
        <taxon>Dendroctonus</taxon>
    </lineage>
</organism>
<dbReference type="FunFam" id="3.30.160.60:FF:001289">
    <property type="entry name" value="Zinc finger protein 574"/>
    <property type="match status" value="1"/>
</dbReference>
<feature type="domain" description="C2H2-type" evidence="11">
    <location>
        <begin position="246"/>
        <end position="276"/>
    </location>
</feature>
<evidence type="ECO:0000256" key="3">
    <source>
        <dbReference type="ARBA" id="ARBA00022737"/>
    </source>
</evidence>
<keyword evidence="13" id="KW-1185">Reference proteome</keyword>
<accession>A0AAR5PLP7</accession>
<dbReference type="FunFam" id="3.30.160.60:FF:000145">
    <property type="entry name" value="Zinc finger protein 574"/>
    <property type="match status" value="1"/>
</dbReference>
<reference evidence="12" key="2">
    <citation type="submission" date="2024-08" db="UniProtKB">
        <authorList>
            <consortium name="EnsemblMetazoa"/>
        </authorList>
    </citation>
    <scope>IDENTIFICATION</scope>
</reference>
<keyword evidence="7" id="KW-0238">DNA-binding</keyword>
<feature type="domain" description="C2H2-type" evidence="11">
    <location>
        <begin position="314"/>
        <end position="340"/>
    </location>
</feature>
<evidence type="ECO:0000256" key="5">
    <source>
        <dbReference type="ARBA" id="ARBA00022833"/>
    </source>
</evidence>
<feature type="domain" description="C2H2-type" evidence="11">
    <location>
        <begin position="119"/>
        <end position="146"/>
    </location>
</feature>
<evidence type="ECO:0000256" key="4">
    <source>
        <dbReference type="ARBA" id="ARBA00022771"/>
    </source>
</evidence>
<protein>
    <recommendedName>
        <fullName evidence="11">C2H2-type domain-containing protein</fullName>
    </recommendedName>
</protein>
<dbReference type="InterPro" id="IPR013087">
    <property type="entry name" value="Znf_C2H2_type"/>
</dbReference>
<dbReference type="SMART" id="SM00355">
    <property type="entry name" value="ZnF_C2H2"/>
    <property type="match status" value="16"/>
</dbReference>
<dbReference type="GO" id="GO:0000978">
    <property type="term" value="F:RNA polymerase II cis-regulatory region sequence-specific DNA binding"/>
    <property type="evidence" value="ECO:0007669"/>
    <property type="project" value="TreeGrafter"/>
</dbReference>
<keyword evidence="3" id="KW-0677">Repeat</keyword>
<feature type="domain" description="C2H2-type" evidence="11">
    <location>
        <begin position="469"/>
        <end position="496"/>
    </location>
</feature>
<feature type="domain" description="C2H2-type" evidence="11">
    <location>
        <begin position="281"/>
        <end position="308"/>
    </location>
</feature>
<evidence type="ECO:0000259" key="11">
    <source>
        <dbReference type="PROSITE" id="PS50157"/>
    </source>
</evidence>
<sequence>MGKHLISHYHFSRGDISSPANRQLVLDNILGVVLESPFQCNMCKFYCNTLGQFVAHWRSGAHLAEELKRPDGHFLCDFCRHKAPSSEQMLSHLESAEHLEVAQAINRSVPICIRRLQEIPCSVCWQRFVLNRQLLTHSRLHHPDPMGDEVHQCGRCPKVLGSAISLQQHLRRAHQEPSYFCNTCAMRFKSGEEARKHRLSIQHRYARLDLAKDGRQRRRCQHCGDMFQNFLLLKEHLGLRHPEHKIRCPQCGAQFIIPQELTNHLKNCTFPTGEPSQSSSFSCDRCAYSSNSSAELLFHVALHKAPDPSTRPKLKCPLCERLFPRNSLQAHLRIHTQERPYECKVCYARFARKSNLQNHQKNHERVQAAPRKAATDPDDRAFLCSTCGTGFNRRFTLQQHMLIHSGKINRCPEPGCSYIARKKYELDEHQRIHSSERLYGCDLCEYRSKTKKLLRRHIDVHEGVAGRRYHCSVCSFTTRISGNLRRHARLHTGAKPYQCPYCKFKCNNMGNLRRHVLSTSKHPGKCVYECRFCEGAPPFQTNVAKLFNVHLTCIHADQFSDGPKAASYISGIYEAQEDNTILMEVDNADDPPEEASDRLTTNEDPVVAVPALADAPSQDLPLFVVPENAALAPWSLIGRYDVEESGILVPFQNSDEDDLFQEPF</sequence>
<reference evidence="13" key="1">
    <citation type="journal article" date="2013" name="Genome Biol.">
        <title>Draft genome of the mountain pine beetle, Dendroctonus ponderosae Hopkins, a major forest pest.</title>
        <authorList>
            <person name="Keeling C.I."/>
            <person name="Yuen M.M."/>
            <person name="Liao N.Y."/>
            <person name="Docking T.R."/>
            <person name="Chan S.K."/>
            <person name="Taylor G.A."/>
            <person name="Palmquist D.L."/>
            <person name="Jackman S.D."/>
            <person name="Nguyen A."/>
            <person name="Li M."/>
            <person name="Henderson H."/>
            <person name="Janes J.K."/>
            <person name="Zhao Y."/>
            <person name="Pandoh P."/>
            <person name="Moore R."/>
            <person name="Sperling F.A."/>
            <person name="Huber D.P."/>
            <person name="Birol I."/>
            <person name="Jones S.J."/>
            <person name="Bohlmann J."/>
        </authorList>
    </citation>
    <scope>NUCLEOTIDE SEQUENCE</scope>
</reference>
<dbReference type="PROSITE" id="PS00028">
    <property type="entry name" value="ZINC_FINGER_C2H2_1"/>
    <property type="match status" value="7"/>
</dbReference>
<evidence type="ECO:0000256" key="1">
    <source>
        <dbReference type="ARBA" id="ARBA00004123"/>
    </source>
</evidence>
<dbReference type="PROSITE" id="PS50157">
    <property type="entry name" value="ZINC_FINGER_C2H2_2"/>
    <property type="match status" value="8"/>
</dbReference>
<dbReference type="Proteomes" id="UP000019118">
    <property type="component" value="Unassembled WGS sequence"/>
</dbReference>
<keyword evidence="9" id="KW-0539">Nucleus</keyword>
<dbReference type="PANTHER" id="PTHR24376">
    <property type="entry name" value="ZINC FINGER PROTEIN"/>
    <property type="match status" value="1"/>
</dbReference>
<dbReference type="SUPFAM" id="SSF57667">
    <property type="entry name" value="beta-beta-alpha zinc fingers"/>
    <property type="match status" value="6"/>
</dbReference>
<name>A0AAR5PLP7_DENPD</name>
<dbReference type="GO" id="GO:0005634">
    <property type="term" value="C:nucleus"/>
    <property type="evidence" value="ECO:0007669"/>
    <property type="project" value="UniProtKB-SubCell"/>
</dbReference>
<evidence type="ECO:0000256" key="9">
    <source>
        <dbReference type="ARBA" id="ARBA00023242"/>
    </source>
</evidence>
<evidence type="ECO:0000313" key="12">
    <source>
        <dbReference type="EnsemblMetazoa" id="XP_019761696.1"/>
    </source>
</evidence>
<feature type="domain" description="C2H2-type" evidence="11">
    <location>
        <begin position="382"/>
        <end position="409"/>
    </location>
</feature>
<dbReference type="Pfam" id="PF00096">
    <property type="entry name" value="zf-C2H2"/>
    <property type="match status" value="2"/>
</dbReference>
<evidence type="ECO:0000313" key="13">
    <source>
        <dbReference type="Proteomes" id="UP000019118"/>
    </source>
</evidence>
<comment type="subcellular location">
    <subcellularLocation>
        <location evidence="1">Nucleus</location>
    </subcellularLocation>
</comment>
<dbReference type="GO" id="GO:0008270">
    <property type="term" value="F:zinc ion binding"/>
    <property type="evidence" value="ECO:0007669"/>
    <property type="project" value="UniProtKB-KW"/>
</dbReference>
<keyword evidence="2" id="KW-0479">Metal-binding</keyword>
<evidence type="ECO:0000256" key="2">
    <source>
        <dbReference type="ARBA" id="ARBA00022723"/>
    </source>
</evidence>
<keyword evidence="8" id="KW-0804">Transcription</keyword>
<dbReference type="GO" id="GO:0001228">
    <property type="term" value="F:DNA-binding transcription activator activity, RNA polymerase II-specific"/>
    <property type="evidence" value="ECO:0007669"/>
    <property type="project" value="TreeGrafter"/>
</dbReference>
<feature type="domain" description="C2H2-type" evidence="11">
    <location>
        <begin position="341"/>
        <end position="368"/>
    </location>
</feature>
<evidence type="ECO:0000256" key="6">
    <source>
        <dbReference type="ARBA" id="ARBA00023015"/>
    </source>
</evidence>
<keyword evidence="4 10" id="KW-0863">Zinc-finger</keyword>
<dbReference type="Gene3D" id="3.30.160.60">
    <property type="entry name" value="Classic Zinc Finger"/>
    <property type="match status" value="9"/>
</dbReference>